<organism evidence="1 2">
    <name type="scientific">Nocardioides aromaticivorans</name>
    <dbReference type="NCBI Taxonomy" id="200618"/>
    <lineage>
        <taxon>Bacteria</taxon>
        <taxon>Bacillati</taxon>
        <taxon>Actinomycetota</taxon>
        <taxon>Actinomycetes</taxon>
        <taxon>Propionibacteriales</taxon>
        <taxon>Nocardioidaceae</taxon>
        <taxon>Nocardioides</taxon>
    </lineage>
</organism>
<evidence type="ECO:0000313" key="2">
    <source>
        <dbReference type="Proteomes" id="UP000662818"/>
    </source>
</evidence>
<keyword evidence="2" id="KW-1185">Reference proteome</keyword>
<dbReference type="EMBL" id="CP022295">
    <property type="protein sequence ID" value="QSR24689.1"/>
    <property type="molecule type" value="Genomic_DNA"/>
</dbReference>
<proteinExistence type="predicted"/>
<name>A0ABX7PFM5_9ACTN</name>
<reference evidence="1 2" key="1">
    <citation type="submission" date="2017-06" db="EMBL/GenBank/DDBJ databases">
        <title>Complete Genome Sequence of the Soil Carbazole-Degrading Bacterium Nocardioides aromaticivorans IC177.</title>
        <authorList>
            <person name="Vejarano F."/>
            <person name="Suzuki-Minakuchi C."/>
            <person name="Ohtsubo Y."/>
            <person name="Tsuda M."/>
            <person name="Okada K."/>
            <person name="Nojiri H."/>
        </authorList>
    </citation>
    <scope>NUCLEOTIDE SEQUENCE [LARGE SCALE GENOMIC DNA]</scope>
    <source>
        <strain evidence="1 2">IC177</strain>
    </source>
</reference>
<gene>
    <name evidence="1" type="ORF">CFH99_03525</name>
</gene>
<accession>A0ABX7PFM5</accession>
<protein>
    <submittedName>
        <fullName evidence="1">Uncharacterized protein</fullName>
    </submittedName>
</protein>
<evidence type="ECO:0000313" key="1">
    <source>
        <dbReference type="EMBL" id="QSR24689.1"/>
    </source>
</evidence>
<sequence>MEPQVLQDVISAAFEMPGGQMRRAMRVLQFTRNLGIEECGGEPGAVDGTYNREDQSRFADLDLIREKGFFEQDAVEDEDKRLEGLDADCTDLEPDLPHYAGWRQASDSWYEVVLSAEQSAAVQDKKPGLARCLSEKSGSKISVADPVNDYLKRVNDENAGGASESRLLDLGVFYADCAQDYFSTLRKELQRSRPRFIDRNRETLDDFAAELVAAGYVP</sequence>
<dbReference type="Proteomes" id="UP000662818">
    <property type="component" value="Chromosome"/>
</dbReference>